<dbReference type="EnsemblMetazoa" id="XM_016987066">
    <property type="protein sequence ID" value="XP_016842555"/>
    <property type="gene ID" value="LOC100121919"/>
</dbReference>
<evidence type="ECO:0000256" key="5">
    <source>
        <dbReference type="ARBA" id="ARBA00022840"/>
    </source>
</evidence>
<evidence type="ECO:0000256" key="9">
    <source>
        <dbReference type="SAM" id="MobiDB-lite"/>
    </source>
</evidence>
<dbReference type="Pfam" id="PF03770">
    <property type="entry name" value="IPK"/>
    <property type="match status" value="1"/>
</dbReference>
<dbReference type="InterPro" id="IPR005522">
    <property type="entry name" value="IPK"/>
</dbReference>
<evidence type="ECO:0000256" key="4">
    <source>
        <dbReference type="ARBA" id="ARBA00022777"/>
    </source>
</evidence>
<dbReference type="RefSeq" id="XP_008202278.1">
    <property type="nucleotide sequence ID" value="XM_008204056.4"/>
</dbReference>
<dbReference type="InParanoid" id="A0A7M7J1K4"/>
<protein>
    <recommendedName>
        <fullName evidence="8">Kinase</fullName>
        <ecNumber evidence="8">2.7.-.-</ecNumber>
    </recommendedName>
</protein>
<sequence length="482" mass="54035">MASPPRDGGGGGDVVASPDAVAQQQPPPPCDLPDGTALLETQVAGHPFDFDKSKIGMLRGPSGRVLKPIENPVQGEREMAFYENLSVSGHPTDVEMSRYTPKYYGTKEMRIFDKRVRFLELEDITDGMTEPCVMDVKIGRRTWDPLATAEKRAGEDLKYAETKKAYGFCIPGFQVYRVPSGSLNKYDKDYGKQLNSETLVEALELFLNARPNRPPCRDLVVRLLSILWKILALFREQRRYRIFSSSLLIAYDAKRLRHHMRRQLNNSFAESLLRAPVCRSKTFSGAARSLGSLNQIGRFAATPSPLSSPSSNSSIFTFPAKLDKSAYKGSSGNLLLSARPGSPKLDSPTRSPRINRTIHRLQTLKRSISLQNCETLPEKASVEPIDDLEKKHTPKKVPDITVHKLVRTHSYSNNFDADIIQMKEDYAALLHELSSTCEEKQNWVRACMIDFAHVFPAEDGQVDSNYLEGIESLIKLLEKFLA</sequence>
<dbReference type="SUPFAM" id="SSF56104">
    <property type="entry name" value="SAICAR synthase-like"/>
    <property type="match status" value="1"/>
</dbReference>
<keyword evidence="11" id="KW-1185">Reference proteome</keyword>
<dbReference type="PANTHER" id="PTHR12400">
    <property type="entry name" value="INOSITOL POLYPHOSPHATE KINASE"/>
    <property type="match status" value="1"/>
</dbReference>
<keyword evidence="4 8" id="KW-0418">Kinase</keyword>
<dbReference type="EnsemblMetazoa" id="XM_016987067">
    <property type="protein sequence ID" value="XP_016842556"/>
    <property type="gene ID" value="LOC100121919"/>
</dbReference>
<dbReference type="GO" id="GO:0008440">
    <property type="term" value="F:inositol-1,4,5-trisphosphate 3-kinase activity"/>
    <property type="evidence" value="ECO:0007669"/>
    <property type="project" value="TreeGrafter"/>
</dbReference>
<dbReference type="GO" id="GO:0005634">
    <property type="term" value="C:nucleus"/>
    <property type="evidence" value="ECO:0007669"/>
    <property type="project" value="TreeGrafter"/>
</dbReference>
<dbReference type="Gene3D" id="3.30.470.160">
    <property type="entry name" value="Inositol polyphosphate kinase"/>
    <property type="match status" value="1"/>
</dbReference>
<evidence type="ECO:0000256" key="2">
    <source>
        <dbReference type="ARBA" id="ARBA00022679"/>
    </source>
</evidence>
<keyword evidence="5" id="KW-0067">ATP-binding</keyword>
<feature type="region of interest" description="Disordered" evidence="9">
    <location>
        <begin position="1"/>
        <end position="36"/>
    </location>
</feature>
<dbReference type="RefSeq" id="XP_016842556.1">
    <property type="nucleotide sequence ID" value="XM_016987067.3"/>
</dbReference>
<dbReference type="AlphaFoldDB" id="A0A7M7J1K4"/>
<evidence type="ECO:0000313" key="11">
    <source>
        <dbReference type="Proteomes" id="UP000002358"/>
    </source>
</evidence>
<evidence type="ECO:0000256" key="8">
    <source>
        <dbReference type="RuleBase" id="RU363090"/>
    </source>
</evidence>
<dbReference type="GO" id="GO:0032958">
    <property type="term" value="P:inositol phosphate biosynthetic process"/>
    <property type="evidence" value="ECO:0007669"/>
    <property type="project" value="InterPro"/>
</dbReference>
<accession>A0A7M7J1K4</accession>
<keyword evidence="2 8" id="KW-0808">Transferase</keyword>
<dbReference type="RefSeq" id="XP_016842555.1">
    <property type="nucleotide sequence ID" value="XM_016987066.3"/>
</dbReference>
<dbReference type="KEGG" id="nvi:100121919"/>
<dbReference type="GO" id="GO:0005524">
    <property type="term" value="F:ATP binding"/>
    <property type="evidence" value="ECO:0007669"/>
    <property type="project" value="UniProtKB-KW"/>
</dbReference>
<comment type="similarity">
    <text evidence="1 8">Belongs to the inositol phosphokinase (IPK) family.</text>
</comment>
<keyword evidence="3" id="KW-0547">Nucleotide-binding</keyword>
<dbReference type="EC" id="2.7.-.-" evidence="8"/>
<comment type="catalytic activity">
    <reaction evidence="6">
        <text>1D-myo-inositol 1,4,5-trisphosphate + 2 ATP = 1D-myo-inositol 1,3,4,5,6-pentakisphosphate + 2 ADP + 2 H(+)</text>
        <dbReference type="Rhea" id="RHEA:32359"/>
        <dbReference type="ChEBI" id="CHEBI:15378"/>
        <dbReference type="ChEBI" id="CHEBI:30616"/>
        <dbReference type="ChEBI" id="CHEBI:57733"/>
        <dbReference type="ChEBI" id="CHEBI:203600"/>
        <dbReference type="ChEBI" id="CHEBI:456216"/>
        <dbReference type="EC" id="2.7.1.151"/>
    </reaction>
</comment>
<dbReference type="EnsemblMetazoa" id="XM_008204056">
    <property type="protein sequence ID" value="XP_008202278"/>
    <property type="gene ID" value="LOC100121919"/>
</dbReference>
<name>A0A7M7J1K4_NASVI</name>
<dbReference type="GO" id="GO:0051765">
    <property type="term" value="F:inositol tetrakisphosphate kinase activity"/>
    <property type="evidence" value="ECO:0007669"/>
    <property type="project" value="TreeGrafter"/>
</dbReference>
<organism evidence="10 11">
    <name type="scientific">Nasonia vitripennis</name>
    <name type="common">Parasitic wasp</name>
    <dbReference type="NCBI Taxonomy" id="7425"/>
    <lineage>
        <taxon>Eukaryota</taxon>
        <taxon>Metazoa</taxon>
        <taxon>Ecdysozoa</taxon>
        <taxon>Arthropoda</taxon>
        <taxon>Hexapoda</taxon>
        <taxon>Insecta</taxon>
        <taxon>Pterygota</taxon>
        <taxon>Neoptera</taxon>
        <taxon>Endopterygota</taxon>
        <taxon>Hymenoptera</taxon>
        <taxon>Apocrita</taxon>
        <taxon>Proctotrupomorpha</taxon>
        <taxon>Chalcidoidea</taxon>
        <taxon>Pteromalidae</taxon>
        <taxon>Pteromalinae</taxon>
        <taxon>Nasonia</taxon>
    </lineage>
</organism>
<dbReference type="CTD" id="33236"/>
<evidence type="ECO:0000313" key="10">
    <source>
        <dbReference type="EnsemblMetazoa" id="XP_016842556"/>
    </source>
</evidence>
<dbReference type="GeneID" id="100121919"/>
<dbReference type="PANTHER" id="PTHR12400:SF51">
    <property type="entry name" value="INOSITOL POLYPHOSPHATE MULTIKINASE"/>
    <property type="match status" value="1"/>
</dbReference>
<dbReference type="Proteomes" id="UP000002358">
    <property type="component" value="Chromosome 2"/>
</dbReference>
<dbReference type="InterPro" id="IPR038286">
    <property type="entry name" value="IPK_sf"/>
</dbReference>
<dbReference type="OrthoDB" id="5958943at2759"/>
<comment type="catalytic activity">
    <reaction evidence="7">
        <text>1D-myo-inositol 1,3,4,6-tetrakisphosphate + ATP = 1D-myo-inositol 1,3,4,5,6-pentakisphosphate + ADP + H(+)</text>
        <dbReference type="Rhea" id="RHEA:12717"/>
        <dbReference type="ChEBI" id="CHEBI:15378"/>
        <dbReference type="ChEBI" id="CHEBI:30616"/>
        <dbReference type="ChEBI" id="CHEBI:57660"/>
        <dbReference type="ChEBI" id="CHEBI:57733"/>
        <dbReference type="ChEBI" id="CHEBI:456216"/>
        <dbReference type="EC" id="2.7.1.140"/>
    </reaction>
</comment>
<evidence type="ECO:0000256" key="7">
    <source>
        <dbReference type="ARBA" id="ARBA00036525"/>
    </source>
</evidence>
<dbReference type="SMR" id="A0A7M7J1K4"/>
<evidence type="ECO:0000256" key="6">
    <source>
        <dbReference type="ARBA" id="ARBA00036164"/>
    </source>
</evidence>
<evidence type="ECO:0000256" key="3">
    <source>
        <dbReference type="ARBA" id="ARBA00022741"/>
    </source>
</evidence>
<feature type="compositionally biased region" description="Low complexity" evidence="9">
    <location>
        <begin position="14"/>
        <end position="24"/>
    </location>
</feature>
<proteinExistence type="inferred from homology"/>
<reference evidence="10" key="1">
    <citation type="submission" date="2021-01" db="UniProtKB">
        <authorList>
            <consortium name="EnsemblMetazoa"/>
        </authorList>
    </citation>
    <scope>IDENTIFICATION</scope>
</reference>
<dbReference type="GO" id="GO:0005737">
    <property type="term" value="C:cytoplasm"/>
    <property type="evidence" value="ECO:0007669"/>
    <property type="project" value="TreeGrafter"/>
</dbReference>
<evidence type="ECO:0000256" key="1">
    <source>
        <dbReference type="ARBA" id="ARBA00007374"/>
    </source>
</evidence>